<proteinExistence type="predicted"/>
<comment type="caution">
    <text evidence="1">The sequence shown here is derived from an EMBL/GenBank/DDBJ whole genome shotgun (WGS) entry which is preliminary data.</text>
</comment>
<dbReference type="OrthoDB" id="3402203at2"/>
<protein>
    <submittedName>
        <fullName evidence="1">Uncharacterized protein</fullName>
    </submittedName>
</protein>
<evidence type="ECO:0000313" key="1">
    <source>
        <dbReference type="EMBL" id="OWV01446.1"/>
    </source>
</evidence>
<keyword evidence="2" id="KW-1185">Reference proteome</keyword>
<dbReference type="Proteomes" id="UP000197174">
    <property type="component" value="Unassembled WGS sequence"/>
</dbReference>
<reference evidence="1 2" key="1">
    <citation type="submission" date="2017-03" db="EMBL/GenBank/DDBJ databases">
        <title>Whole genome sequence of Micromonospora wenchangensis, isolated from mangrove soil.</title>
        <authorList>
            <person name="Yang H."/>
        </authorList>
    </citation>
    <scope>NUCLEOTIDE SEQUENCE [LARGE SCALE GENOMIC DNA]</scope>
    <source>
        <strain evidence="1 2">CCTCC AA 2012002</strain>
    </source>
</reference>
<accession>A0A246RFB3</accession>
<dbReference type="RefSeq" id="WP_088646683.1">
    <property type="nucleotide sequence ID" value="NZ_MZMV01000061.1"/>
</dbReference>
<dbReference type="EMBL" id="MZMV01000061">
    <property type="protein sequence ID" value="OWV01446.1"/>
    <property type="molecule type" value="Genomic_DNA"/>
</dbReference>
<sequence length="75" mass="8333">MSATAHPAVTVILSGGPTGHLPEAQRVREVGADATVLKVAEGRHYDHYHAVDERCEVDGTAVRVFRWRYRTYVAE</sequence>
<dbReference type="Pfam" id="PF19450">
    <property type="entry name" value="DUF5988"/>
    <property type="match status" value="1"/>
</dbReference>
<evidence type="ECO:0000313" key="2">
    <source>
        <dbReference type="Proteomes" id="UP000197174"/>
    </source>
</evidence>
<name>A0A246RFB3_9ACTN</name>
<dbReference type="InterPro" id="IPR046030">
    <property type="entry name" value="DUF5988"/>
</dbReference>
<dbReference type="AlphaFoldDB" id="A0A246RFB3"/>
<organism evidence="1 2">
    <name type="scientific">Micromonospora wenchangensis</name>
    <dbReference type="NCBI Taxonomy" id="1185415"/>
    <lineage>
        <taxon>Bacteria</taxon>
        <taxon>Bacillati</taxon>
        <taxon>Actinomycetota</taxon>
        <taxon>Actinomycetes</taxon>
        <taxon>Micromonosporales</taxon>
        <taxon>Micromonosporaceae</taxon>
        <taxon>Micromonospora</taxon>
    </lineage>
</organism>
<gene>
    <name evidence="1" type="ORF">B5D80_26590</name>
</gene>